<gene>
    <name evidence="1" type="ORF">F5148DRAFT_182292</name>
</gene>
<dbReference type="Proteomes" id="UP001207468">
    <property type="component" value="Unassembled WGS sequence"/>
</dbReference>
<evidence type="ECO:0000313" key="1">
    <source>
        <dbReference type="EMBL" id="KAI9511915.1"/>
    </source>
</evidence>
<keyword evidence="2" id="KW-1185">Reference proteome</keyword>
<accession>A0ACC0UK13</accession>
<evidence type="ECO:0000313" key="2">
    <source>
        <dbReference type="Proteomes" id="UP001207468"/>
    </source>
</evidence>
<proteinExistence type="predicted"/>
<reference evidence="1" key="1">
    <citation type="submission" date="2021-03" db="EMBL/GenBank/DDBJ databases">
        <title>Evolutionary priming and transition to the ectomycorrhizal habit in an iconic lineage of mushroom-forming fungi: is preadaptation a requirement?</title>
        <authorList>
            <consortium name="DOE Joint Genome Institute"/>
            <person name="Looney B.P."/>
            <person name="Miyauchi S."/>
            <person name="Morin E."/>
            <person name="Drula E."/>
            <person name="Courty P.E."/>
            <person name="Chicoki N."/>
            <person name="Fauchery L."/>
            <person name="Kohler A."/>
            <person name="Kuo A."/>
            <person name="LaButti K."/>
            <person name="Pangilinan J."/>
            <person name="Lipzen A."/>
            <person name="Riley R."/>
            <person name="Andreopoulos W."/>
            <person name="He G."/>
            <person name="Johnson J."/>
            <person name="Barry K.W."/>
            <person name="Grigoriev I.V."/>
            <person name="Nagy L."/>
            <person name="Hibbett D."/>
            <person name="Henrissat B."/>
            <person name="Matheny P.B."/>
            <person name="Labbe J."/>
            <person name="Martin A.F."/>
        </authorList>
    </citation>
    <scope>NUCLEOTIDE SEQUENCE</scope>
    <source>
        <strain evidence="1">BPL698</strain>
    </source>
</reference>
<protein>
    <submittedName>
        <fullName evidence="1">Serine/threonine protein phosphatase</fullName>
    </submittedName>
</protein>
<comment type="caution">
    <text evidence="1">The sequence shown here is derived from an EMBL/GenBank/DDBJ whole genome shotgun (WGS) entry which is preliminary data.</text>
</comment>
<name>A0ACC0UK13_9AGAM</name>
<organism evidence="1 2">
    <name type="scientific">Russula earlei</name>
    <dbReference type="NCBI Taxonomy" id="71964"/>
    <lineage>
        <taxon>Eukaryota</taxon>
        <taxon>Fungi</taxon>
        <taxon>Dikarya</taxon>
        <taxon>Basidiomycota</taxon>
        <taxon>Agaricomycotina</taxon>
        <taxon>Agaricomycetes</taxon>
        <taxon>Russulales</taxon>
        <taxon>Russulaceae</taxon>
        <taxon>Russula</taxon>
    </lineage>
</organism>
<dbReference type="EMBL" id="JAGFNK010000015">
    <property type="protein sequence ID" value="KAI9511915.1"/>
    <property type="molecule type" value="Genomic_DNA"/>
</dbReference>
<sequence>MEWTPLAKENRMGPHPKYDGNLTTYIHDKEERQRALSVIGRVMEDYDNVPILTPPTDNSHTFPIQIMSDLHLEGSFCGPGHTTMPGYDAFDCKPCAPVLALLGDIGLVTQDRLFVFLRRQLLKYEKVFFVMGNHEYYHSSYEDAKCQMDFFVEQMQKQRDLDSSQGEFILLDQTRYDLNADITILGCTLWSHIPPAASEEVGRRLNDFRRIHQWSVESHNAAHASDVAWLDSECAKIRAAEPGRRVVVLTHHAPAISGTSAPQHEGSTSSSLRAAFATDMSGRQCWGPPVKLWGFGHTHFCCDFVSRGVRIVSNQRGYEGVEAPRSLFRDDLVLSV</sequence>